<dbReference type="GO" id="GO:0009055">
    <property type="term" value="F:electron transfer activity"/>
    <property type="evidence" value="ECO:0007669"/>
    <property type="project" value="UniProtKB-UniRule"/>
</dbReference>
<dbReference type="GO" id="GO:0030091">
    <property type="term" value="P:protein repair"/>
    <property type="evidence" value="ECO:0007669"/>
    <property type="project" value="UniProtKB-UniRule"/>
</dbReference>
<feature type="transmembrane region" description="Helical" evidence="8">
    <location>
        <begin position="51"/>
        <end position="68"/>
    </location>
</feature>
<keyword evidence="3 8" id="KW-0349">Heme</keyword>
<comment type="subcellular location">
    <subcellularLocation>
        <location evidence="8">Cell membrane</location>
        <topology evidence="8">Multi-pass membrane protein</topology>
    </subcellularLocation>
    <subcellularLocation>
        <location evidence="1">Membrane</location>
        <topology evidence="1">Multi-pass membrane protein</topology>
    </subcellularLocation>
</comment>
<keyword evidence="5 8" id="KW-1133">Transmembrane helix</keyword>
<feature type="transmembrane region" description="Helical" evidence="8">
    <location>
        <begin position="148"/>
        <end position="166"/>
    </location>
</feature>
<protein>
    <recommendedName>
        <fullName evidence="8">Protein-methionine-sulfoxide reductase heme-binding subunit MsrQ</fullName>
    </recommendedName>
    <alternativeName>
        <fullName evidence="8">Flavocytochrome MsrQ</fullName>
    </alternativeName>
</protein>
<feature type="transmembrane region" description="Helical" evidence="8">
    <location>
        <begin position="80"/>
        <end position="96"/>
    </location>
</feature>
<dbReference type="HAMAP" id="MF_01207">
    <property type="entry name" value="MsrQ"/>
    <property type="match status" value="1"/>
</dbReference>
<name>A0A2T3QMU8_PHODM</name>
<dbReference type="PANTHER" id="PTHR36964:SF1">
    <property type="entry name" value="PROTEIN-METHIONINE-SULFOXIDE REDUCTASE HEME-BINDING SUBUNIT MSRQ"/>
    <property type="match status" value="1"/>
</dbReference>
<dbReference type="GO" id="GO:0005886">
    <property type="term" value="C:plasma membrane"/>
    <property type="evidence" value="ECO:0007669"/>
    <property type="project" value="UniProtKB-SubCell"/>
</dbReference>
<evidence type="ECO:0000313" key="10">
    <source>
        <dbReference type="EMBL" id="SPY44692.1"/>
    </source>
</evidence>
<comment type="function">
    <text evidence="8">Part of the MsrPQ system that repairs oxidized periplasmic proteins containing methionine sulfoxide residues (Met-O), using respiratory chain electrons. Thus protects these proteins from oxidative-stress damage caused by reactive species of oxygen and chlorine generated by the host defense mechanisms. MsrPQ is essential for the maintenance of envelope integrity under bleach stress, rescuing a wide series of structurally unrelated periplasmic proteins from methionine oxidation. MsrQ provides electrons for reduction to the reductase catalytic subunit MsrP, using the quinone pool of the respiratory chain.</text>
</comment>
<dbReference type="AlphaFoldDB" id="A0A2T3QMU8"/>
<evidence type="ECO:0000256" key="5">
    <source>
        <dbReference type="ARBA" id="ARBA00022989"/>
    </source>
</evidence>
<reference evidence="10 11" key="1">
    <citation type="submission" date="2018-06" db="EMBL/GenBank/DDBJ databases">
        <authorList>
            <consortium name="Pathogen Informatics"/>
            <person name="Doyle S."/>
        </authorList>
    </citation>
    <scope>NUCLEOTIDE SEQUENCE [LARGE SCALE GENOMIC DNA]</scope>
    <source>
        <strain evidence="10 11">NCTC11647</strain>
    </source>
</reference>
<dbReference type="RefSeq" id="WP_005304737.1">
    <property type="nucleotide sequence ID" value="NZ_PYOG01000003.1"/>
</dbReference>
<keyword evidence="8" id="KW-0285">Flavoprotein</keyword>
<dbReference type="GO" id="GO:0020037">
    <property type="term" value="F:heme binding"/>
    <property type="evidence" value="ECO:0007669"/>
    <property type="project" value="UniProtKB-UniRule"/>
</dbReference>
<evidence type="ECO:0000256" key="8">
    <source>
        <dbReference type="HAMAP-Rule" id="MF_01207"/>
    </source>
</evidence>
<feature type="domain" description="Ferric oxidoreductase" evidence="9">
    <location>
        <begin position="48"/>
        <end position="160"/>
    </location>
</feature>
<evidence type="ECO:0000313" key="11">
    <source>
        <dbReference type="Proteomes" id="UP000251647"/>
    </source>
</evidence>
<evidence type="ECO:0000256" key="6">
    <source>
        <dbReference type="ARBA" id="ARBA00023004"/>
    </source>
</evidence>
<dbReference type="Proteomes" id="UP000251647">
    <property type="component" value="Unassembled WGS sequence"/>
</dbReference>
<keyword evidence="2 8" id="KW-0813">Transport</keyword>
<evidence type="ECO:0000256" key="1">
    <source>
        <dbReference type="ARBA" id="ARBA00004141"/>
    </source>
</evidence>
<evidence type="ECO:0000259" key="9">
    <source>
        <dbReference type="Pfam" id="PF01794"/>
    </source>
</evidence>
<feature type="transmembrane region" description="Helical" evidence="8">
    <location>
        <begin position="12"/>
        <end position="31"/>
    </location>
</feature>
<dbReference type="InterPro" id="IPR013130">
    <property type="entry name" value="Fe3_Rdtase_TM_dom"/>
</dbReference>
<keyword evidence="8" id="KW-0479">Metal-binding</keyword>
<dbReference type="NCBIfam" id="NF003831">
    <property type="entry name" value="PRK05419.1-2"/>
    <property type="match status" value="1"/>
</dbReference>
<dbReference type="GO" id="GO:0010181">
    <property type="term" value="F:FMN binding"/>
    <property type="evidence" value="ECO:0007669"/>
    <property type="project" value="UniProtKB-UniRule"/>
</dbReference>
<gene>
    <name evidence="10" type="primary">yedZ</name>
    <name evidence="8" type="synonym">msrQ</name>
    <name evidence="10" type="ORF">NCTC11647_03642</name>
</gene>
<keyword evidence="7 8" id="KW-0472">Membrane</keyword>
<sequence length="206" mass="23807">MRITPKQITIIKSMVHIFSLIFMIYFILLTLQGGFGADPVKGMEHFTGKAALNMLILTLLVSPLAKGFRQGLLMKLRRMLGLYSFFWATLHFAIYISLDLGFDFSLLGEEIFKRPYLTIGAVCWVILLLLAATSFQKIQRKMGKKWQTLHYWVYLALILAPIHYYWSVKSGLIEPSLYLVVTVLLLIWRKDFFMRLLGKFSISVKS</sequence>
<dbReference type="EMBL" id="UATL01000005">
    <property type="protein sequence ID" value="SPY44692.1"/>
    <property type="molecule type" value="Genomic_DNA"/>
</dbReference>
<comment type="cofactor">
    <cofactor evidence="8">
        <name>heme b</name>
        <dbReference type="ChEBI" id="CHEBI:60344"/>
    </cofactor>
    <text evidence="8">Binds 1 heme b (iron(II)-protoporphyrin IX) group per subunit.</text>
</comment>
<organism evidence="10 11">
    <name type="scientific">Photobacterium damselae</name>
    <dbReference type="NCBI Taxonomy" id="38293"/>
    <lineage>
        <taxon>Bacteria</taxon>
        <taxon>Pseudomonadati</taxon>
        <taxon>Pseudomonadota</taxon>
        <taxon>Gammaproteobacteria</taxon>
        <taxon>Vibrionales</taxon>
        <taxon>Vibrionaceae</taxon>
        <taxon>Photobacterium</taxon>
    </lineage>
</organism>
<dbReference type="PANTHER" id="PTHR36964">
    <property type="entry name" value="PROTEIN-METHIONINE-SULFOXIDE REDUCTASE HEME-BINDING SUBUNIT MSRQ"/>
    <property type="match status" value="1"/>
</dbReference>
<dbReference type="GO" id="GO:0046872">
    <property type="term" value="F:metal ion binding"/>
    <property type="evidence" value="ECO:0007669"/>
    <property type="project" value="UniProtKB-KW"/>
</dbReference>
<keyword evidence="8" id="KW-0249">Electron transport</keyword>
<evidence type="ECO:0000256" key="2">
    <source>
        <dbReference type="ARBA" id="ARBA00022448"/>
    </source>
</evidence>
<comment type="subunit">
    <text evidence="8">Heterodimer of a catalytic subunit (MsrP) and a heme-binding subunit (MsrQ).</text>
</comment>
<feature type="transmembrane region" description="Helical" evidence="8">
    <location>
        <begin position="116"/>
        <end position="136"/>
    </location>
</feature>
<proteinExistence type="inferred from homology"/>
<evidence type="ECO:0000256" key="7">
    <source>
        <dbReference type="ARBA" id="ARBA00023136"/>
    </source>
</evidence>
<dbReference type="Pfam" id="PF01794">
    <property type="entry name" value="Ferric_reduct"/>
    <property type="match status" value="1"/>
</dbReference>
<dbReference type="GO" id="GO:0016679">
    <property type="term" value="F:oxidoreductase activity, acting on diphenols and related substances as donors"/>
    <property type="evidence" value="ECO:0007669"/>
    <property type="project" value="TreeGrafter"/>
</dbReference>
<dbReference type="InterPro" id="IPR022837">
    <property type="entry name" value="MsrQ-like"/>
</dbReference>
<dbReference type="OrthoDB" id="9788328at2"/>
<keyword evidence="8" id="KW-1003">Cell membrane</keyword>
<keyword evidence="4 8" id="KW-0812">Transmembrane</keyword>
<feature type="transmembrane region" description="Helical" evidence="8">
    <location>
        <begin position="172"/>
        <end position="188"/>
    </location>
</feature>
<keyword evidence="8" id="KW-0288">FMN</keyword>
<keyword evidence="6 8" id="KW-0408">Iron</keyword>
<evidence type="ECO:0000256" key="3">
    <source>
        <dbReference type="ARBA" id="ARBA00022617"/>
    </source>
</evidence>
<accession>A0A2T3QMU8</accession>
<comment type="cofactor">
    <cofactor evidence="8">
        <name>FMN</name>
        <dbReference type="ChEBI" id="CHEBI:58210"/>
    </cofactor>
    <text evidence="8">Binds 1 FMN per subunit.</text>
</comment>
<comment type="similarity">
    <text evidence="8">Belongs to the MsrQ family.</text>
</comment>
<evidence type="ECO:0000256" key="4">
    <source>
        <dbReference type="ARBA" id="ARBA00022692"/>
    </source>
</evidence>